<keyword evidence="9" id="KW-1185">Reference proteome</keyword>
<sequence>MAASKRAICRVRLPRIDEKKDEEPNLNPPSDLHTKWANAIQKLFSPDPNPDPDTKSSPHTEIRNFDILLNKDGSAENLFQNQQTSPKSAIQLYPPRYQLPEVISARLTTDEEKIARAKLFALGSILYEVCAGHPLFHDADEIDESENTELEGVIQNRIATGKFPEDFWNSPLTPRILACWCPGFLKEMLILSEKEKGIGNYIKKHPYRFSFQVIGGLITAASIAVVPVLGVVGFSAAGPVAGSAAAAWQSSIGLVEAGSIFAWCQSVAMGGAAVGGIIGAGVGGAGLLARAAGLGVLDGVEFDGVELREMFLVAWGREVRGE</sequence>
<evidence type="ECO:0000256" key="1">
    <source>
        <dbReference type="ARBA" id="ARBA00004141"/>
    </source>
</evidence>
<feature type="transmembrane region" description="Helical" evidence="7">
    <location>
        <begin position="213"/>
        <end position="240"/>
    </location>
</feature>
<name>A0A9X0AQH9_9HELO</name>
<dbReference type="PANTHER" id="PTHR16932">
    <property type="entry name" value="INTERFERON ALPHA-INDUCIBLE PROTEIN 27"/>
    <property type="match status" value="1"/>
</dbReference>
<gene>
    <name evidence="8" type="ORF">OCU04_004295</name>
</gene>
<feature type="transmembrane region" description="Helical" evidence="7">
    <location>
        <begin position="260"/>
        <end position="288"/>
    </location>
</feature>
<proteinExistence type="inferred from homology"/>
<dbReference type="GO" id="GO:0016020">
    <property type="term" value="C:membrane"/>
    <property type="evidence" value="ECO:0007669"/>
    <property type="project" value="UniProtKB-SubCell"/>
</dbReference>
<evidence type="ECO:0000313" key="8">
    <source>
        <dbReference type="EMBL" id="KAJ8066910.1"/>
    </source>
</evidence>
<feature type="compositionally biased region" description="Basic and acidic residues" evidence="6">
    <location>
        <begin position="14"/>
        <end position="23"/>
    </location>
</feature>
<evidence type="ECO:0000256" key="2">
    <source>
        <dbReference type="ARBA" id="ARBA00007262"/>
    </source>
</evidence>
<comment type="caution">
    <text evidence="8">The sequence shown here is derived from an EMBL/GenBank/DDBJ whole genome shotgun (WGS) entry which is preliminary data.</text>
</comment>
<keyword evidence="3 7" id="KW-0812">Transmembrane</keyword>
<evidence type="ECO:0000256" key="6">
    <source>
        <dbReference type="SAM" id="MobiDB-lite"/>
    </source>
</evidence>
<dbReference type="PANTHER" id="PTHR16932:SF18">
    <property type="entry name" value="INTERFERON, ALPHA-INDUCIBLE PROTEIN 27-LIKE 2"/>
    <property type="match status" value="1"/>
</dbReference>
<dbReference type="EMBL" id="JAPEIS010000004">
    <property type="protein sequence ID" value="KAJ8066910.1"/>
    <property type="molecule type" value="Genomic_DNA"/>
</dbReference>
<evidence type="ECO:0000256" key="7">
    <source>
        <dbReference type="SAM" id="Phobius"/>
    </source>
</evidence>
<evidence type="ECO:0000313" key="9">
    <source>
        <dbReference type="Proteomes" id="UP001152300"/>
    </source>
</evidence>
<dbReference type="Gene3D" id="1.10.510.10">
    <property type="entry name" value="Transferase(Phosphotransferase) domain 1"/>
    <property type="match status" value="1"/>
</dbReference>
<evidence type="ECO:0000256" key="5">
    <source>
        <dbReference type="ARBA" id="ARBA00023136"/>
    </source>
</evidence>
<accession>A0A9X0AQH9</accession>
<dbReference type="OrthoDB" id="1668230at2759"/>
<evidence type="ECO:0000256" key="4">
    <source>
        <dbReference type="ARBA" id="ARBA00022989"/>
    </source>
</evidence>
<organism evidence="8 9">
    <name type="scientific">Sclerotinia nivalis</name>
    <dbReference type="NCBI Taxonomy" id="352851"/>
    <lineage>
        <taxon>Eukaryota</taxon>
        <taxon>Fungi</taxon>
        <taxon>Dikarya</taxon>
        <taxon>Ascomycota</taxon>
        <taxon>Pezizomycotina</taxon>
        <taxon>Leotiomycetes</taxon>
        <taxon>Helotiales</taxon>
        <taxon>Sclerotiniaceae</taxon>
        <taxon>Sclerotinia</taxon>
    </lineage>
</organism>
<protein>
    <recommendedName>
        <fullName evidence="10">Protein kinase domain-containing protein</fullName>
    </recommendedName>
</protein>
<keyword evidence="4 7" id="KW-1133">Transmembrane helix</keyword>
<dbReference type="InterPro" id="IPR038213">
    <property type="entry name" value="IFI6/IFI27-like_sf"/>
</dbReference>
<comment type="similarity">
    <text evidence="2">Belongs to the IFI6/IFI27 family.</text>
</comment>
<evidence type="ECO:0008006" key="10">
    <source>
        <dbReference type="Google" id="ProtNLM"/>
    </source>
</evidence>
<comment type="subcellular location">
    <subcellularLocation>
        <location evidence="1">Membrane</location>
        <topology evidence="1">Multi-pass membrane protein</topology>
    </subcellularLocation>
</comment>
<dbReference type="Proteomes" id="UP001152300">
    <property type="component" value="Unassembled WGS sequence"/>
</dbReference>
<feature type="region of interest" description="Disordered" evidence="6">
    <location>
        <begin position="13"/>
        <end position="32"/>
    </location>
</feature>
<reference evidence="8" key="1">
    <citation type="submission" date="2022-11" db="EMBL/GenBank/DDBJ databases">
        <title>Genome Resource of Sclerotinia nivalis Strain SnTB1, a Plant Pathogen Isolated from American Ginseng.</title>
        <authorList>
            <person name="Fan S."/>
        </authorList>
    </citation>
    <scope>NUCLEOTIDE SEQUENCE</scope>
    <source>
        <strain evidence="8">SnTB1</strain>
    </source>
</reference>
<dbReference type="Gene3D" id="6.10.110.10">
    <property type="match status" value="1"/>
</dbReference>
<keyword evidence="5 7" id="KW-0472">Membrane</keyword>
<dbReference type="AlphaFoldDB" id="A0A9X0AQH9"/>
<dbReference type="InterPro" id="IPR009311">
    <property type="entry name" value="IFI6/IFI27-like"/>
</dbReference>
<dbReference type="Pfam" id="PF06140">
    <property type="entry name" value="Ifi-6-16"/>
    <property type="match status" value="1"/>
</dbReference>
<evidence type="ECO:0000256" key="3">
    <source>
        <dbReference type="ARBA" id="ARBA00022692"/>
    </source>
</evidence>